<reference evidence="2" key="1">
    <citation type="journal article" date="2023" name="bioRxiv">
        <title>Improved chromosome-level genome assembly for marigold (Tagetes erecta).</title>
        <authorList>
            <person name="Jiang F."/>
            <person name="Yuan L."/>
            <person name="Wang S."/>
            <person name="Wang H."/>
            <person name="Xu D."/>
            <person name="Wang A."/>
            <person name="Fan W."/>
        </authorList>
    </citation>
    <scope>NUCLEOTIDE SEQUENCE</scope>
    <source>
        <strain evidence="2">WSJ</strain>
        <tissue evidence="2">Leaf</tissue>
    </source>
</reference>
<feature type="transmembrane region" description="Helical" evidence="1">
    <location>
        <begin position="20"/>
        <end position="41"/>
    </location>
</feature>
<dbReference type="Proteomes" id="UP001229421">
    <property type="component" value="Unassembled WGS sequence"/>
</dbReference>
<keyword evidence="3" id="KW-1185">Reference proteome</keyword>
<evidence type="ECO:0000313" key="2">
    <source>
        <dbReference type="EMBL" id="KAK1415178.1"/>
    </source>
</evidence>
<protein>
    <submittedName>
        <fullName evidence="2">Uncharacterized protein</fullName>
    </submittedName>
</protein>
<keyword evidence="1" id="KW-0472">Membrane</keyword>
<dbReference type="AlphaFoldDB" id="A0AAD8K4K6"/>
<keyword evidence="1" id="KW-0812">Transmembrane</keyword>
<evidence type="ECO:0000313" key="3">
    <source>
        <dbReference type="Proteomes" id="UP001229421"/>
    </source>
</evidence>
<accession>A0AAD8K4K6</accession>
<sequence length="98" mass="11419">MSCLWQLGPRSFFCLLYTQVGLGLSYILPSIHIVSLFYRLIMFSFQFSYFLDEAFLSHAYQSESVWSGHWCFVSPKSDCCYLFVKEGFSYHTSKCFSG</sequence>
<dbReference type="EMBL" id="JAUHHV010000008">
    <property type="protein sequence ID" value="KAK1415178.1"/>
    <property type="molecule type" value="Genomic_DNA"/>
</dbReference>
<organism evidence="2 3">
    <name type="scientific">Tagetes erecta</name>
    <name type="common">African marigold</name>
    <dbReference type="NCBI Taxonomy" id="13708"/>
    <lineage>
        <taxon>Eukaryota</taxon>
        <taxon>Viridiplantae</taxon>
        <taxon>Streptophyta</taxon>
        <taxon>Embryophyta</taxon>
        <taxon>Tracheophyta</taxon>
        <taxon>Spermatophyta</taxon>
        <taxon>Magnoliopsida</taxon>
        <taxon>eudicotyledons</taxon>
        <taxon>Gunneridae</taxon>
        <taxon>Pentapetalae</taxon>
        <taxon>asterids</taxon>
        <taxon>campanulids</taxon>
        <taxon>Asterales</taxon>
        <taxon>Asteraceae</taxon>
        <taxon>Asteroideae</taxon>
        <taxon>Heliantheae alliance</taxon>
        <taxon>Tageteae</taxon>
        <taxon>Tagetes</taxon>
    </lineage>
</organism>
<evidence type="ECO:0000256" key="1">
    <source>
        <dbReference type="SAM" id="Phobius"/>
    </source>
</evidence>
<gene>
    <name evidence="2" type="ORF">QVD17_30950</name>
</gene>
<comment type="caution">
    <text evidence="2">The sequence shown here is derived from an EMBL/GenBank/DDBJ whole genome shotgun (WGS) entry which is preliminary data.</text>
</comment>
<keyword evidence="1" id="KW-1133">Transmembrane helix</keyword>
<proteinExistence type="predicted"/>
<name>A0AAD8K4K6_TARER</name>